<dbReference type="PANTHER" id="PTHR10657:SF4">
    <property type="entry name" value="PEPTIDYL-PROLYL CIS-TRANS ISOMERASE-RELATED"/>
    <property type="match status" value="1"/>
</dbReference>
<dbReference type="eggNOG" id="KOG3259">
    <property type="taxonomic scope" value="Eukaryota"/>
</dbReference>
<dbReference type="InterPro" id="IPR046357">
    <property type="entry name" value="PPIase_dom_sf"/>
</dbReference>
<accession>G3BAI5</accession>
<evidence type="ECO:0000313" key="8">
    <source>
        <dbReference type="EMBL" id="EGV61409.1"/>
    </source>
</evidence>
<evidence type="ECO:0000256" key="2">
    <source>
        <dbReference type="ARBA" id="ARBA00023110"/>
    </source>
</evidence>
<dbReference type="GO" id="GO:0005634">
    <property type="term" value="C:nucleus"/>
    <property type="evidence" value="ECO:0007669"/>
    <property type="project" value="TreeGrafter"/>
</dbReference>
<dbReference type="Gene3D" id="2.20.70.10">
    <property type="match status" value="1"/>
</dbReference>
<proteinExistence type="predicted"/>
<evidence type="ECO:0000313" key="9">
    <source>
        <dbReference type="Proteomes" id="UP000000707"/>
    </source>
</evidence>
<evidence type="ECO:0000256" key="5">
    <source>
        <dbReference type="RuleBase" id="RU363014"/>
    </source>
</evidence>
<evidence type="ECO:0000259" key="6">
    <source>
        <dbReference type="PROSITE" id="PS50020"/>
    </source>
</evidence>
<dbReference type="GeneID" id="18247623"/>
<dbReference type="InterPro" id="IPR036020">
    <property type="entry name" value="WW_dom_sf"/>
</dbReference>
<dbReference type="EMBL" id="GL996527">
    <property type="protein sequence ID" value="EGV61409.1"/>
    <property type="molecule type" value="Genomic_DNA"/>
</dbReference>
<feature type="domain" description="PpiC" evidence="7">
    <location>
        <begin position="62"/>
        <end position="174"/>
    </location>
</feature>
<dbReference type="CDD" id="cd00201">
    <property type="entry name" value="WW"/>
    <property type="match status" value="1"/>
</dbReference>
<keyword evidence="2 4" id="KW-0697">Rotamase</keyword>
<evidence type="ECO:0000256" key="4">
    <source>
        <dbReference type="PROSITE-ProRule" id="PRU00278"/>
    </source>
</evidence>
<dbReference type="GO" id="GO:0005829">
    <property type="term" value="C:cytosol"/>
    <property type="evidence" value="ECO:0007669"/>
    <property type="project" value="TreeGrafter"/>
</dbReference>
<dbReference type="PROSITE" id="PS50198">
    <property type="entry name" value="PPIC_PPIASE_2"/>
    <property type="match status" value="1"/>
</dbReference>
<dbReference type="EC" id="5.2.1.8" evidence="5"/>
<organism evidence="9">
    <name type="scientific">Candida tenuis (strain ATCC 10573 / BCRC 21748 / CBS 615 / JCM 9827 / NBRC 10315 / NRRL Y-1498 / VKM Y-70)</name>
    <name type="common">Yeast</name>
    <name type="synonym">Yamadazyma tenuis</name>
    <dbReference type="NCBI Taxonomy" id="590646"/>
    <lineage>
        <taxon>Eukaryota</taxon>
        <taxon>Fungi</taxon>
        <taxon>Dikarya</taxon>
        <taxon>Ascomycota</taxon>
        <taxon>Saccharomycotina</taxon>
        <taxon>Pichiomycetes</taxon>
        <taxon>Debaryomycetaceae</taxon>
        <taxon>Yamadazyma</taxon>
    </lineage>
</organism>
<dbReference type="PROSITE" id="PS50020">
    <property type="entry name" value="WW_DOMAIN_2"/>
    <property type="match status" value="1"/>
</dbReference>
<dbReference type="GO" id="GO:0003755">
    <property type="term" value="F:peptidyl-prolyl cis-trans isomerase activity"/>
    <property type="evidence" value="ECO:0007669"/>
    <property type="project" value="UniProtKB-UniRule"/>
</dbReference>
<dbReference type="SMART" id="SM00456">
    <property type="entry name" value="WW"/>
    <property type="match status" value="1"/>
</dbReference>
<dbReference type="STRING" id="590646.G3BAI5"/>
<dbReference type="SUPFAM" id="SSF54534">
    <property type="entry name" value="FKBP-like"/>
    <property type="match status" value="1"/>
</dbReference>
<dbReference type="GO" id="GO:0080090">
    <property type="term" value="P:regulation of primary metabolic process"/>
    <property type="evidence" value="ECO:0007669"/>
    <property type="project" value="UniProtKB-ARBA"/>
</dbReference>
<dbReference type="Proteomes" id="UP000000707">
    <property type="component" value="Unassembled WGS sequence"/>
</dbReference>
<keyword evidence="9" id="KW-1185">Reference proteome</keyword>
<dbReference type="HOGENOM" id="CLU_090028_0_0_1"/>
<dbReference type="KEGG" id="cten:18247623"/>
<dbReference type="PANTHER" id="PTHR10657">
    <property type="entry name" value="PEPTIDYL-PROLYL CIS-TRANS ISOMERASE"/>
    <property type="match status" value="1"/>
</dbReference>
<name>G3BAI5_CANTC</name>
<feature type="domain" description="WW" evidence="6">
    <location>
        <begin position="3"/>
        <end position="37"/>
    </location>
</feature>
<dbReference type="AlphaFoldDB" id="G3BAI5"/>
<dbReference type="Pfam" id="PF00397">
    <property type="entry name" value="WW"/>
    <property type="match status" value="1"/>
</dbReference>
<dbReference type="Pfam" id="PF00639">
    <property type="entry name" value="Rotamase"/>
    <property type="match status" value="1"/>
</dbReference>
<dbReference type="FunFam" id="3.10.50.40:FF:000010">
    <property type="entry name" value="Peptidyl-prolyl cis-trans isomerase Pin1"/>
    <property type="match status" value="1"/>
</dbReference>
<dbReference type="InterPro" id="IPR000297">
    <property type="entry name" value="PPIase_PpiC"/>
</dbReference>
<evidence type="ECO:0000259" key="7">
    <source>
        <dbReference type="PROSITE" id="PS50198"/>
    </source>
</evidence>
<reference evidence="8 9" key="1">
    <citation type="journal article" date="2011" name="Proc. Natl. Acad. Sci. U.S.A.">
        <title>Comparative genomics of xylose-fermenting fungi for enhanced biofuel production.</title>
        <authorList>
            <person name="Wohlbach D.J."/>
            <person name="Kuo A."/>
            <person name="Sato T.K."/>
            <person name="Potts K.M."/>
            <person name="Salamov A.A."/>
            <person name="LaButti K.M."/>
            <person name="Sun H."/>
            <person name="Clum A."/>
            <person name="Pangilinan J.L."/>
            <person name="Lindquist E.A."/>
            <person name="Lucas S."/>
            <person name="Lapidus A."/>
            <person name="Jin M."/>
            <person name="Gunawan C."/>
            <person name="Balan V."/>
            <person name="Dale B.E."/>
            <person name="Jeffries T.W."/>
            <person name="Zinkel R."/>
            <person name="Barry K.W."/>
            <person name="Grigoriev I.V."/>
            <person name="Gasch A.P."/>
        </authorList>
    </citation>
    <scope>NUCLEOTIDE SEQUENCE [LARGE SCALE GENOMIC DNA]</scope>
    <source>
        <strain evidence="9">ATCC 10573 / BCRC 21748 / CBS 615 / JCM 9827 / NBRC 10315 / NRRL Y-1498 / VKM Y-70</strain>
    </source>
</reference>
<protein>
    <recommendedName>
        <fullName evidence="5">Peptidyl-prolyl cis-trans isomerase</fullName>
        <ecNumber evidence="5">5.2.1.8</ecNumber>
    </recommendedName>
</protein>
<dbReference type="SUPFAM" id="SSF51045">
    <property type="entry name" value="WW domain"/>
    <property type="match status" value="1"/>
</dbReference>
<dbReference type="Gene3D" id="3.10.50.40">
    <property type="match status" value="1"/>
</dbReference>
<evidence type="ECO:0000256" key="3">
    <source>
        <dbReference type="ARBA" id="ARBA00023235"/>
    </source>
</evidence>
<dbReference type="OrthoDB" id="2530521at2759"/>
<dbReference type="InterPro" id="IPR051370">
    <property type="entry name" value="PPIase_Pin1"/>
</dbReference>
<dbReference type="InterPro" id="IPR001202">
    <property type="entry name" value="WW_dom"/>
</dbReference>
<comment type="catalytic activity">
    <reaction evidence="1 5">
        <text>[protein]-peptidylproline (omega=180) = [protein]-peptidylproline (omega=0)</text>
        <dbReference type="Rhea" id="RHEA:16237"/>
        <dbReference type="Rhea" id="RHEA-COMP:10747"/>
        <dbReference type="Rhea" id="RHEA-COMP:10748"/>
        <dbReference type="ChEBI" id="CHEBI:83833"/>
        <dbReference type="ChEBI" id="CHEBI:83834"/>
        <dbReference type="EC" id="5.2.1.8"/>
    </reaction>
</comment>
<dbReference type="GO" id="GO:0060255">
    <property type="term" value="P:regulation of macromolecule metabolic process"/>
    <property type="evidence" value="ECO:0007669"/>
    <property type="project" value="UniProtKB-ARBA"/>
</dbReference>
<keyword evidence="3 4" id="KW-0413">Isomerase</keyword>
<sequence length="174" mass="19751">METGLPENYAIQVSRTHNREYYVNNVTGESSWEPPAGTDKQKLDKYLEEFENNGYKPLVNSNKQVRATHLLVKHNQSRRPKSWKSPDGITRSRDDAIRLIKQYREKVLKENIPLGDLAATESDCSSHSQHGDLGWFGKGQMQPPFEITSFNLNVGELSEPVETDSGIHLLLRTG</sequence>
<gene>
    <name evidence="8" type="ORF">CANTEDRAFT_114888</name>
</gene>
<evidence type="ECO:0000256" key="1">
    <source>
        <dbReference type="ARBA" id="ARBA00000971"/>
    </source>
</evidence>